<keyword evidence="1" id="KW-1133">Transmembrane helix</keyword>
<keyword evidence="1" id="KW-0812">Transmembrane</keyword>
<dbReference type="EMBL" id="SBIQ01000053">
    <property type="protein sequence ID" value="KAF7683770.1"/>
    <property type="molecule type" value="Genomic_DNA"/>
</dbReference>
<feature type="domain" description="T-SNARE coiled-coil homology" evidence="2">
    <location>
        <begin position="100"/>
        <end position="147"/>
    </location>
</feature>
<name>A0ABQ7I074_9MICR</name>
<feature type="transmembrane region" description="Helical" evidence="1">
    <location>
        <begin position="172"/>
        <end position="197"/>
    </location>
</feature>
<organism evidence="3 4">
    <name type="scientific">Astathelohania contejeani</name>
    <dbReference type="NCBI Taxonomy" id="164912"/>
    <lineage>
        <taxon>Eukaryota</taxon>
        <taxon>Fungi</taxon>
        <taxon>Fungi incertae sedis</taxon>
        <taxon>Microsporidia</taxon>
        <taxon>Astathelohaniidae</taxon>
        <taxon>Astathelohania</taxon>
    </lineage>
</organism>
<evidence type="ECO:0000256" key="1">
    <source>
        <dbReference type="SAM" id="Phobius"/>
    </source>
</evidence>
<dbReference type="InterPro" id="IPR000727">
    <property type="entry name" value="T_SNARE_dom"/>
</dbReference>
<evidence type="ECO:0000313" key="3">
    <source>
        <dbReference type="EMBL" id="KAF7683770.1"/>
    </source>
</evidence>
<evidence type="ECO:0000313" key="4">
    <source>
        <dbReference type="Proteomes" id="UP001516464"/>
    </source>
</evidence>
<dbReference type="Proteomes" id="UP001516464">
    <property type="component" value="Unassembled WGS sequence"/>
</dbReference>
<gene>
    <name evidence="3" type="ORF">TCON_1018</name>
</gene>
<accession>A0ABQ7I074</accession>
<keyword evidence="4" id="KW-1185">Reference proteome</keyword>
<protein>
    <recommendedName>
        <fullName evidence="2">t-SNARE coiled-coil homology domain-containing protein</fullName>
    </recommendedName>
</protein>
<dbReference type="Gene3D" id="1.20.5.110">
    <property type="match status" value="1"/>
</dbReference>
<dbReference type="PROSITE" id="PS50192">
    <property type="entry name" value="T_SNARE"/>
    <property type="match status" value="1"/>
</dbReference>
<comment type="caution">
    <text evidence="3">The sequence shown here is derived from an EMBL/GenBank/DDBJ whole genome shotgun (WGS) entry which is preliminary data.</text>
</comment>
<proteinExistence type="predicted"/>
<keyword evidence="1" id="KW-0472">Membrane</keyword>
<sequence length="201" mass="23751">MSMSLKDICNTLESYINLLEEKYDAEMMLECSNMIDIALSMIKTHKYNNKELEPFKSLKNRFSKIQERFNVRQNLDITENIIENNNIKCNMLNRNLIEHENIPLLRQDNLRIITNKIEEINEISDYISCLIELQGHDVDNISVRMDNNRITSESTITQFGIWLQRLKRNNKIIGYLLLMFGIIIIVVMLKMILIRIIDNLL</sequence>
<evidence type="ECO:0000259" key="2">
    <source>
        <dbReference type="PROSITE" id="PS50192"/>
    </source>
</evidence>
<reference evidence="3 4" key="1">
    <citation type="submission" date="2019-01" db="EMBL/GenBank/DDBJ databases">
        <title>Genomes sequencing and comparative genomics of infectious freshwater microsporidia, Cucumispora dikerogammari and Thelohania contejeani.</title>
        <authorList>
            <person name="Cormier A."/>
            <person name="Giraud I."/>
            <person name="Wattier R."/>
            <person name="Teixeira M."/>
            <person name="Grandjean F."/>
            <person name="Rigaud T."/>
            <person name="Cordaux R."/>
        </authorList>
    </citation>
    <scope>NUCLEOTIDE SEQUENCE [LARGE SCALE GENOMIC DNA]</scope>
    <source>
        <strain evidence="3">T1</strain>
        <tissue evidence="3">Spores</tissue>
    </source>
</reference>